<dbReference type="RefSeq" id="XP_008088869.1">
    <property type="nucleotide sequence ID" value="XM_008090678.1"/>
</dbReference>
<dbReference type="InterPro" id="IPR043129">
    <property type="entry name" value="ATPase_NBD"/>
</dbReference>
<organism evidence="1 2">
    <name type="scientific">Glarea lozoyensis (strain ATCC 20868 / MF5171)</name>
    <dbReference type="NCBI Taxonomy" id="1116229"/>
    <lineage>
        <taxon>Eukaryota</taxon>
        <taxon>Fungi</taxon>
        <taxon>Dikarya</taxon>
        <taxon>Ascomycota</taxon>
        <taxon>Pezizomycotina</taxon>
        <taxon>Leotiomycetes</taxon>
        <taxon>Helotiales</taxon>
        <taxon>Helotiaceae</taxon>
        <taxon>Glarea</taxon>
    </lineage>
</organism>
<dbReference type="HOGENOM" id="CLU_009958_6_1_1"/>
<dbReference type="Gene3D" id="3.30.420.40">
    <property type="match status" value="1"/>
</dbReference>
<name>S3CYB8_GLAL2</name>
<dbReference type="STRING" id="1116229.S3CYB8"/>
<reference evidence="1 2" key="1">
    <citation type="journal article" date="2013" name="BMC Genomics">
        <title>Genomics-driven discovery of the pneumocandin biosynthetic gene cluster in the fungus Glarea lozoyensis.</title>
        <authorList>
            <person name="Chen L."/>
            <person name="Yue Q."/>
            <person name="Zhang X."/>
            <person name="Xiang M."/>
            <person name="Wang C."/>
            <person name="Li S."/>
            <person name="Che Y."/>
            <person name="Ortiz-Lopez F.J."/>
            <person name="Bills G.F."/>
            <person name="Liu X."/>
            <person name="An Z."/>
        </authorList>
    </citation>
    <scope>NUCLEOTIDE SEQUENCE [LARGE SCALE GENOMIC DNA]</scope>
    <source>
        <strain evidence="2">ATCC 20868 / MF5171</strain>
    </source>
</reference>
<dbReference type="CDD" id="cd10170">
    <property type="entry name" value="ASKHA_NBD_HSP70"/>
    <property type="match status" value="1"/>
</dbReference>
<dbReference type="PANTHER" id="PTHR14187">
    <property type="entry name" value="ALPHA KINASE/ELONGATION FACTOR 2 KINASE"/>
    <property type="match status" value="1"/>
</dbReference>
<dbReference type="SUPFAM" id="SSF53067">
    <property type="entry name" value="Actin-like ATPase domain"/>
    <property type="match status" value="2"/>
</dbReference>
<protein>
    <submittedName>
        <fullName evidence="1">Actin-like ATPase</fullName>
    </submittedName>
</protein>
<dbReference type="EMBL" id="KE145373">
    <property type="protein sequence ID" value="EPE24781.1"/>
    <property type="molecule type" value="Genomic_DNA"/>
</dbReference>
<gene>
    <name evidence="1" type="ORF">GLAREA_08634</name>
</gene>
<dbReference type="OrthoDB" id="5332281at2759"/>
<dbReference type="KEGG" id="glz:GLAREA_08634"/>
<evidence type="ECO:0000313" key="1">
    <source>
        <dbReference type="EMBL" id="EPE24781.1"/>
    </source>
</evidence>
<keyword evidence="2" id="KW-1185">Reference proteome</keyword>
<dbReference type="OMA" id="WYINIGD"/>
<dbReference type="PANTHER" id="PTHR14187:SF82">
    <property type="entry name" value="FAMILY CHAPERONE, PUTATIVE (AFU_ORTHOLOGUE AFUA_7G08575)-RELATED"/>
    <property type="match status" value="1"/>
</dbReference>
<dbReference type="AlphaFoldDB" id="S3CYB8"/>
<evidence type="ECO:0000313" key="2">
    <source>
        <dbReference type="Proteomes" id="UP000016922"/>
    </source>
</evidence>
<dbReference type="GeneID" id="19467682"/>
<sequence length="616" mass="68665">MTKLNQKPTDLVNDFGGLNFVEDPDSQLIIGLDFGTTFSGIAYIFTEQNKPDPEAVTDWPGTAGLKVPKTPTLIDYTAPSGGKSFSWGSKVNPTSKGRLEGIKLLLDPDQPVPLYVPASNTKKELAKLGKPPLDVATDYLKALYQHAMGHINNAYPKDFVDMQQKKFVLTVPAVWSDKAKDLTLKVWTPTVAQGFNQLLSQAAKNADIHPVELIKEPEAAALYTLHYLKGRALAVGDAFVLCDAGGGTVDLISYEVDKFREQVTASKSDKEHPAKNFGGAVAGSLILNKRFEEAVKNIVGDEEFFELKKSEGFADAVKQFDREVKPAFCGDTDQAWNVNFTMGNLQDDPSNNIQSNCLRLKYEMVHQIFEPLVTAIIQLVAEQVANVRIKRMGSNHPKGKEIKAIFLVGGFGSSQYLKKRLELANTDIQIIQPPDAWGAIVKGAVLSQMPHQAVVTATKCVRHYGVSASHQYKESEDAGQEKWWDSYEGFYRVQKMTWYLNYDDDLVREKRIEFAFYRSLPKDYQPEDLIFDDQLLECAQIDAPKYPTAGVTKVNVKLRSDLRKVPKEAFEHKVTSGGTAYVVIWYKLVISTKTASMVFSIEVKGKEYSSVEAKYD</sequence>
<dbReference type="Proteomes" id="UP000016922">
    <property type="component" value="Unassembled WGS sequence"/>
</dbReference>
<dbReference type="eggNOG" id="KOG0101">
    <property type="taxonomic scope" value="Eukaryota"/>
</dbReference>
<proteinExistence type="predicted"/>
<accession>S3CYB8</accession>